<dbReference type="EMBL" id="CM001403">
    <property type="protein sequence ID" value="EHQ25472.1"/>
    <property type="molecule type" value="Genomic_DNA"/>
</dbReference>
<reference evidence="1" key="1">
    <citation type="submission" date="2011-09" db="EMBL/GenBank/DDBJ databases">
        <title>The permanent draft genome of Mucilaginibacter paludis DSM 18603.</title>
        <authorList>
            <consortium name="US DOE Joint Genome Institute (JGI-PGF)"/>
            <person name="Lucas S."/>
            <person name="Han J."/>
            <person name="Lapidus A."/>
            <person name="Bruce D."/>
            <person name="Goodwin L."/>
            <person name="Pitluck S."/>
            <person name="Peters L."/>
            <person name="Kyrpides N."/>
            <person name="Mavromatis K."/>
            <person name="Ivanova N."/>
            <person name="Mikhailova N."/>
            <person name="Held B."/>
            <person name="Detter J.C."/>
            <person name="Tapia R."/>
            <person name="Han C."/>
            <person name="Land M."/>
            <person name="Hauser L."/>
            <person name="Markowitz V."/>
            <person name="Cheng J.-F."/>
            <person name="Hugenholtz P."/>
            <person name="Woyke T."/>
            <person name="Wu D."/>
            <person name="Tindall B."/>
            <person name="Brambilla E."/>
            <person name="Klenk H.-P."/>
            <person name="Eisen J.A."/>
        </authorList>
    </citation>
    <scope>NUCLEOTIDE SEQUENCE [LARGE SCALE GENOMIC DNA]</scope>
    <source>
        <strain evidence="1">DSM 18603</strain>
    </source>
</reference>
<dbReference type="AlphaFoldDB" id="H1YHD8"/>
<dbReference type="STRING" id="714943.Mucpa_1310"/>
<organism evidence="1 2">
    <name type="scientific">Mucilaginibacter paludis DSM 18603</name>
    <dbReference type="NCBI Taxonomy" id="714943"/>
    <lineage>
        <taxon>Bacteria</taxon>
        <taxon>Pseudomonadati</taxon>
        <taxon>Bacteroidota</taxon>
        <taxon>Sphingobacteriia</taxon>
        <taxon>Sphingobacteriales</taxon>
        <taxon>Sphingobacteriaceae</taxon>
        <taxon>Mucilaginibacter</taxon>
    </lineage>
</organism>
<evidence type="ECO:0000313" key="2">
    <source>
        <dbReference type="Proteomes" id="UP000002774"/>
    </source>
</evidence>
<proteinExistence type="predicted"/>
<protein>
    <recommendedName>
        <fullName evidence="3">DUF4397 domain-containing protein</fullName>
    </recommendedName>
</protein>
<sequence length="307" mass="34196">MKTTTIRSALKYPFMTIMLCYCLLSCKKDFQATVPGDGRGSYINFYNASEALIQSGNGTTFLTQENRVYINDSISRSPFFQYPVFSTAYSDREFPLNANGSNSFQISDEITVPSDANYSLVYWLPILSGRYKFIFTSGNKVYLKDTTVSLEPKTFAAQYLVEGPESDMAYRIVTTPVKEEQEKGKTTLQVVNLSPDVGKIDVWRAGENGKRITTDLPGALAFGEYYTSHADTTGASATNGRLYLNVSPSGSNQVLLTVAVPAVSESSFIVQVQGFIRQANRRIKSSNTDYATISIKPNFRIKLRRLY</sequence>
<dbReference type="Proteomes" id="UP000002774">
    <property type="component" value="Chromosome"/>
</dbReference>
<evidence type="ECO:0000313" key="1">
    <source>
        <dbReference type="EMBL" id="EHQ25472.1"/>
    </source>
</evidence>
<accession>H1YHD8</accession>
<name>H1YHD8_9SPHI</name>
<dbReference type="eggNOG" id="ENOG50347U3">
    <property type="taxonomic scope" value="Bacteria"/>
</dbReference>
<gene>
    <name evidence="1" type="ORF">Mucpa_1310</name>
</gene>
<keyword evidence="2" id="KW-1185">Reference proteome</keyword>
<dbReference type="HOGENOM" id="CLU_079040_0_0_10"/>
<dbReference type="OrthoDB" id="9792011at2"/>
<evidence type="ECO:0008006" key="3">
    <source>
        <dbReference type="Google" id="ProtNLM"/>
    </source>
</evidence>